<feature type="compositionally biased region" description="Basic and acidic residues" evidence="1">
    <location>
        <begin position="170"/>
        <end position="273"/>
    </location>
</feature>
<proteinExistence type="predicted"/>
<comment type="caution">
    <text evidence="2">The sequence shown here is derived from an EMBL/GenBank/DDBJ whole genome shotgun (WGS) entry which is preliminary data.</text>
</comment>
<name>A0A0F9IQ73_9ZZZZ</name>
<protein>
    <submittedName>
        <fullName evidence="2">Uncharacterized protein</fullName>
    </submittedName>
</protein>
<dbReference type="AlphaFoldDB" id="A0A0F9IQ73"/>
<accession>A0A0F9IQ73</accession>
<organism evidence="2">
    <name type="scientific">marine sediment metagenome</name>
    <dbReference type="NCBI Taxonomy" id="412755"/>
    <lineage>
        <taxon>unclassified sequences</taxon>
        <taxon>metagenomes</taxon>
        <taxon>ecological metagenomes</taxon>
    </lineage>
</organism>
<evidence type="ECO:0000256" key="1">
    <source>
        <dbReference type="SAM" id="MobiDB-lite"/>
    </source>
</evidence>
<gene>
    <name evidence="2" type="ORF">LCGC14_1551180</name>
</gene>
<sequence>MLSPYVKALMKETGQSEQEMSVLWNKAKLITNDTFGKSDEQFGKKEYRYTTDVVKSMLGVNENCVKPIDFLKFNGSVDEFMEVVTSGAFPSLDKHIVSKDTKKKTKVIQLDKEVDKNKEKKSLNAVEEAENLIFDHEQYGDDDPKQKYEYEQYEQTDRFNIGQDQFRKHHEERIKEQEENDDKEQLAREKELDKEQADYDRQKEKEKADAEKADEEEKKDRGKEKDKESDELTKEKEKERSDQAKEKEKERLARKKEKEAEMEKQKQASKEKSATSVNK</sequence>
<reference evidence="2" key="1">
    <citation type="journal article" date="2015" name="Nature">
        <title>Complex archaea that bridge the gap between prokaryotes and eukaryotes.</title>
        <authorList>
            <person name="Spang A."/>
            <person name="Saw J.H."/>
            <person name="Jorgensen S.L."/>
            <person name="Zaremba-Niedzwiedzka K."/>
            <person name="Martijn J."/>
            <person name="Lind A.E."/>
            <person name="van Eijk R."/>
            <person name="Schleper C."/>
            <person name="Guy L."/>
            <person name="Ettema T.J."/>
        </authorList>
    </citation>
    <scope>NUCLEOTIDE SEQUENCE</scope>
</reference>
<evidence type="ECO:0000313" key="2">
    <source>
        <dbReference type="EMBL" id="KKM56945.1"/>
    </source>
</evidence>
<dbReference type="EMBL" id="LAZR01011859">
    <property type="protein sequence ID" value="KKM56945.1"/>
    <property type="molecule type" value="Genomic_DNA"/>
</dbReference>
<feature type="region of interest" description="Disordered" evidence="1">
    <location>
        <begin position="170"/>
        <end position="279"/>
    </location>
</feature>